<keyword evidence="1" id="KW-0175">Coiled coil</keyword>
<keyword evidence="2" id="KW-0812">Transmembrane</keyword>
<evidence type="ECO:0000256" key="2">
    <source>
        <dbReference type="SAM" id="Phobius"/>
    </source>
</evidence>
<dbReference type="EMBL" id="BHYK01000014">
    <property type="protein sequence ID" value="GCD11014.1"/>
    <property type="molecule type" value="Genomic_DNA"/>
</dbReference>
<dbReference type="RefSeq" id="WP_125002440.1">
    <property type="nucleotide sequence ID" value="NZ_BHYK01000014.1"/>
</dbReference>
<evidence type="ECO:0000313" key="4">
    <source>
        <dbReference type="Proteomes" id="UP000287872"/>
    </source>
</evidence>
<proteinExistence type="predicted"/>
<organism evidence="3 4">
    <name type="scientific">Clostridium tagluense</name>
    <dbReference type="NCBI Taxonomy" id="360422"/>
    <lineage>
        <taxon>Bacteria</taxon>
        <taxon>Bacillati</taxon>
        <taxon>Bacillota</taxon>
        <taxon>Clostridia</taxon>
        <taxon>Eubacteriales</taxon>
        <taxon>Clostridiaceae</taxon>
        <taxon>Clostridium</taxon>
    </lineage>
</organism>
<feature type="transmembrane region" description="Helical" evidence="2">
    <location>
        <begin position="7"/>
        <end position="24"/>
    </location>
</feature>
<dbReference type="AlphaFoldDB" id="A0A401UNA0"/>
<keyword evidence="2" id="KW-0472">Membrane</keyword>
<evidence type="ECO:0000256" key="1">
    <source>
        <dbReference type="SAM" id="Coils"/>
    </source>
</evidence>
<protein>
    <submittedName>
        <fullName evidence="3">Uncharacterized protein</fullName>
    </submittedName>
</protein>
<name>A0A401UNA0_9CLOT</name>
<reference evidence="3 4" key="1">
    <citation type="submission" date="2018-11" db="EMBL/GenBank/DDBJ databases">
        <title>Genome sequencing and assembly of Clostridium tagluense strain A121.</title>
        <authorList>
            <person name="Murakami T."/>
            <person name="Segawa T."/>
            <person name="Shcherbakova V.A."/>
            <person name="Mori H."/>
            <person name="Yoshimura Y."/>
        </authorList>
    </citation>
    <scope>NUCLEOTIDE SEQUENCE [LARGE SCALE GENOMIC DNA]</scope>
    <source>
        <strain evidence="3 4">A121</strain>
    </source>
</reference>
<keyword evidence="2" id="KW-1133">Transmembrane helix</keyword>
<accession>A0A401UNA0</accession>
<evidence type="ECO:0000313" key="3">
    <source>
        <dbReference type="EMBL" id="GCD11014.1"/>
    </source>
</evidence>
<gene>
    <name evidence="3" type="ORF">Ctaglu_26370</name>
</gene>
<sequence length="80" mass="9251">MKRKNTIATIIFSILFLGSIYVHFTNNNRIKDTTIENNSLKIEFQSLKSENQTLKKVNNQLLETNAKVSEKVNKLKLIIN</sequence>
<dbReference type="Proteomes" id="UP000287872">
    <property type="component" value="Unassembled WGS sequence"/>
</dbReference>
<comment type="caution">
    <text evidence="3">The sequence shown here is derived from an EMBL/GenBank/DDBJ whole genome shotgun (WGS) entry which is preliminary data.</text>
</comment>
<feature type="coiled-coil region" evidence="1">
    <location>
        <begin position="30"/>
        <end position="67"/>
    </location>
</feature>
<keyword evidence="4" id="KW-1185">Reference proteome</keyword>